<keyword evidence="1" id="KW-0805">Transcription regulation</keyword>
<keyword evidence="3" id="KW-0804">Transcription</keyword>
<dbReference type="AlphaFoldDB" id="A0AAV7BA66"/>
<dbReference type="PANTHER" id="PTHR36689">
    <property type="entry name" value="COLORECTAL CANCER-ASSOCIATED PROTEIN 2"/>
    <property type="match status" value="1"/>
</dbReference>
<dbReference type="InterPro" id="IPR047571">
    <property type="entry name" value="OCA"/>
</dbReference>
<organism evidence="6 7">
    <name type="scientific">Engystomops pustulosus</name>
    <name type="common">Tungara frog</name>
    <name type="synonym">Physalaemus pustulosus</name>
    <dbReference type="NCBI Taxonomy" id="76066"/>
    <lineage>
        <taxon>Eukaryota</taxon>
        <taxon>Metazoa</taxon>
        <taxon>Chordata</taxon>
        <taxon>Craniata</taxon>
        <taxon>Vertebrata</taxon>
        <taxon>Euteleostomi</taxon>
        <taxon>Amphibia</taxon>
        <taxon>Batrachia</taxon>
        <taxon>Anura</taxon>
        <taxon>Neobatrachia</taxon>
        <taxon>Hyloidea</taxon>
        <taxon>Leptodactylidae</taxon>
        <taxon>Leiuperinae</taxon>
        <taxon>Engystomops</taxon>
    </lineage>
</organism>
<dbReference type="EMBL" id="WNYA01000006">
    <property type="protein sequence ID" value="KAG8569332.1"/>
    <property type="molecule type" value="Genomic_DNA"/>
</dbReference>
<feature type="domain" description="OCA" evidence="5">
    <location>
        <begin position="5"/>
        <end position="27"/>
    </location>
</feature>
<name>A0AAV7BA66_ENGPU</name>
<dbReference type="Proteomes" id="UP000824782">
    <property type="component" value="Unassembled WGS sequence"/>
</dbReference>
<evidence type="ECO:0000313" key="6">
    <source>
        <dbReference type="EMBL" id="KAG8569332.1"/>
    </source>
</evidence>
<evidence type="ECO:0000313" key="7">
    <source>
        <dbReference type="Proteomes" id="UP000824782"/>
    </source>
</evidence>
<evidence type="ECO:0000259" key="5">
    <source>
        <dbReference type="PROSITE" id="PS52003"/>
    </source>
</evidence>
<evidence type="ECO:0000256" key="4">
    <source>
        <dbReference type="SAM" id="MobiDB-lite"/>
    </source>
</evidence>
<sequence length="235" mass="26835">MSAKPKVYLGVKVRRTVKEMLEQKRALQAERTALESRQNKMQVSHPIPPPPPSSEMISAYEPTPCVPSYQEPRQLPVYGAQKESLVDAYLHPEPLQDSGFCIFQNQSLCFQEEAFQASPIFYQNMTPESPSDSSEMSNSFEYSPSYQGLEFVPQSYSSPTHQDNRSCAYANMDYPVYQHQSDSTFCYCAYCCSMDYPEPGNTQDSSSYTNTDVIEYLTSSEDFLTRELNIYNMYS</sequence>
<accession>A0AAV7BA66</accession>
<dbReference type="PROSITE" id="PS52003">
    <property type="entry name" value="OCA"/>
    <property type="match status" value="1"/>
</dbReference>
<keyword evidence="2" id="KW-0010">Activator</keyword>
<dbReference type="GO" id="GO:0070974">
    <property type="term" value="F:POU domain binding"/>
    <property type="evidence" value="ECO:0007669"/>
    <property type="project" value="InterPro"/>
</dbReference>
<protein>
    <recommendedName>
        <fullName evidence="5">OCA domain-containing protein</fullName>
    </recommendedName>
</protein>
<dbReference type="GO" id="GO:0003677">
    <property type="term" value="F:DNA binding"/>
    <property type="evidence" value="ECO:0007669"/>
    <property type="project" value="InterPro"/>
</dbReference>
<feature type="region of interest" description="Disordered" evidence="4">
    <location>
        <begin position="30"/>
        <end position="49"/>
    </location>
</feature>
<evidence type="ECO:0000256" key="2">
    <source>
        <dbReference type="ARBA" id="ARBA00023159"/>
    </source>
</evidence>
<evidence type="ECO:0000256" key="1">
    <source>
        <dbReference type="ARBA" id="ARBA00023015"/>
    </source>
</evidence>
<reference evidence="6" key="1">
    <citation type="thesis" date="2020" institute="ProQuest LLC" country="789 East Eisenhower Parkway, Ann Arbor, MI, USA">
        <title>Comparative Genomics and Chromosome Evolution.</title>
        <authorList>
            <person name="Mudd A.B."/>
        </authorList>
    </citation>
    <scope>NUCLEOTIDE SEQUENCE</scope>
    <source>
        <strain evidence="6">237g6f4</strain>
        <tissue evidence="6">Blood</tissue>
    </source>
</reference>
<dbReference type="InterPro" id="IPR043265">
    <property type="entry name" value="OCAT2"/>
</dbReference>
<dbReference type="PANTHER" id="PTHR36689:SF1">
    <property type="entry name" value="POU CLASS 2 HOMEOBOX ASSOCIATING FACTOR 3"/>
    <property type="match status" value="1"/>
</dbReference>
<comment type="caution">
    <text evidence="6">The sequence shown here is derived from an EMBL/GenBank/DDBJ whole genome shotgun (WGS) entry which is preliminary data.</text>
</comment>
<gene>
    <name evidence="6" type="ORF">GDO81_014372</name>
</gene>
<proteinExistence type="predicted"/>
<keyword evidence="7" id="KW-1185">Reference proteome</keyword>
<evidence type="ECO:0000256" key="3">
    <source>
        <dbReference type="ARBA" id="ARBA00023163"/>
    </source>
</evidence>